<feature type="region of interest" description="Disordered" evidence="1">
    <location>
        <begin position="354"/>
        <end position="392"/>
    </location>
</feature>
<dbReference type="Proteomes" id="UP001232750">
    <property type="component" value="Unassembled WGS sequence"/>
</dbReference>
<reference evidence="3 4" key="1">
    <citation type="submission" date="2023-05" db="EMBL/GenBank/DDBJ databases">
        <title>Gordonibacter KGMB12511T sp. nov., isolated from faeces of healthy Korean.</title>
        <authorList>
            <person name="Kim H.S."/>
            <person name="Kim J.-S."/>
            <person name="Suh M.K."/>
            <person name="Eom M.K."/>
            <person name="Do H.E."/>
            <person name="Lee J.-S."/>
        </authorList>
    </citation>
    <scope>NUCLEOTIDE SEQUENCE [LARGE SCALE GENOMIC DNA]</scope>
    <source>
        <strain evidence="3 4">KGMB12511</strain>
    </source>
</reference>
<feature type="domain" description="DUF4097" evidence="2">
    <location>
        <begin position="60"/>
        <end position="221"/>
    </location>
</feature>
<name>A0ABT7DQH0_9ACTN</name>
<keyword evidence="4" id="KW-1185">Reference proteome</keyword>
<evidence type="ECO:0000313" key="4">
    <source>
        <dbReference type="Proteomes" id="UP001232750"/>
    </source>
</evidence>
<dbReference type="PROSITE" id="PS51257">
    <property type="entry name" value="PROKAR_LIPOPROTEIN"/>
    <property type="match status" value="1"/>
</dbReference>
<evidence type="ECO:0000313" key="3">
    <source>
        <dbReference type="EMBL" id="MDJ1651778.1"/>
    </source>
</evidence>
<gene>
    <name evidence="3" type="ORF">QNJ86_13285</name>
</gene>
<dbReference type="InterPro" id="IPR025164">
    <property type="entry name" value="Toastrack_DUF4097"/>
</dbReference>
<proteinExistence type="predicted"/>
<accession>A0ABT7DQH0</accession>
<evidence type="ECO:0000256" key="1">
    <source>
        <dbReference type="SAM" id="MobiDB-lite"/>
    </source>
</evidence>
<organism evidence="3 4">
    <name type="scientific">Gordonibacter faecis</name>
    <dbReference type="NCBI Taxonomy" id="3047475"/>
    <lineage>
        <taxon>Bacteria</taxon>
        <taxon>Bacillati</taxon>
        <taxon>Actinomycetota</taxon>
        <taxon>Coriobacteriia</taxon>
        <taxon>Eggerthellales</taxon>
        <taxon>Eggerthellaceae</taxon>
        <taxon>Gordonibacter</taxon>
    </lineage>
</organism>
<dbReference type="EMBL" id="JASJEU010000025">
    <property type="protein sequence ID" value="MDJ1651778.1"/>
    <property type="molecule type" value="Genomic_DNA"/>
</dbReference>
<evidence type="ECO:0000259" key="2">
    <source>
        <dbReference type="Pfam" id="PF13349"/>
    </source>
</evidence>
<dbReference type="RefSeq" id="WP_283833130.1">
    <property type="nucleotide sequence ID" value="NZ_JASJEU010000025.1"/>
</dbReference>
<dbReference type="Pfam" id="PF13349">
    <property type="entry name" value="DUF4097"/>
    <property type="match status" value="1"/>
</dbReference>
<sequence length="392" mass="40462">MTTARKVVLIIATALVIGGCAISFGAFAAADFRLENLSNMPRDWTEVTETLDAESVAAHNAIIVDSEAGDVRFEASSSDAIEVTYWKGELRNTEITDTNGELHITCTSKPRIGVMIMDFDFTDRSTVVKVPASFAGSVTVRSHEGSTTIDDMPSLSAVSVTTNNGHAHIGRSTADSVELRTENGVVDISDVTANSVEAFTRNGSVQMAFIEAAGAVTAQGGNGTISVNDLRAATLSVFAESGSIELRGIDADTVETRSQTGNQHLNDVTTGRLTAQSMQGSIDGTALVARDGASIQADTGEVSLSFTGSAEDYAIDASSASGNVHAPQGSPSATKRIVVRTTIGNIDLYLSESPSALRDEQAPGGGNGTGVPSAPVPPTAPEAPKAPSAPTA</sequence>
<comment type="caution">
    <text evidence="3">The sequence shown here is derived from an EMBL/GenBank/DDBJ whole genome shotgun (WGS) entry which is preliminary data.</text>
</comment>
<protein>
    <submittedName>
        <fullName evidence="3">DUF4097 family beta strand repeat-containing protein</fullName>
    </submittedName>
</protein>